<dbReference type="EMBL" id="JAAIUW010000013">
    <property type="protein sequence ID" value="KAF7804195.1"/>
    <property type="molecule type" value="Genomic_DNA"/>
</dbReference>
<comment type="caution">
    <text evidence="3">The sequence shown here is derived from an EMBL/GenBank/DDBJ whole genome shotgun (WGS) entry which is preliminary data.</text>
</comment>
<gene>
    <name evidence="3" type="ORF">G2W53_043306</name>
</gene>
<feature type="domain" description="Alpha/beta hydrolase fold-3" evidence="2">
    <location>
        <begin position="75"/>
        <end position="305"/>
    </location>
</feature>
<organism evidence="3 4">
    <name type="scientific">Senna tora</name>
    <dbReference type="NCBI Taxonomy" id="362788"/>
    <lineage>
        <taxon>Eukaryota</taxon>
        <taxon>Viridiplantae</taxon>
        <taxon>Streptophyta</taxon>
        <taxon>Embryophyta</taxon>
        <taxon>Tracheophyta</taxon>
        <taxon>Spermatophyta</taxon>
        <taxon>Magnoliopsida</taxon>
        <taxon>eudicotyledons</taxon>
        <taxon>Gunneridae</taxon>
        <taxon>Pentapetalae</taxon>
        <taxon>rosids</taxon>
        <taxon>fabids</taxon>
        <taxon>Fabales</taxon>
        <taxon>Fabaceae</taxon>
        <taxon>Caesalpinioideae</taxon>
        <taxon>Cassia clade</taxon>
        <taxon>Senna</taxon>
    </lineage>
</organism>
<reference evidence="3" key="1">
    <citation type="submission" date="2020-09" db="EMBL/GenBank/DDBJ databases">
        <title>Genome-Enabled Discovery of Anthraquinone Biosynthesis in Senna tora.</title>
        <authorList>
            <person name="Kang S.-H."/>
            <person name="Pandey R.P."/>
            <person name="Lee C.-M."/>
            <person name="Sim J.-S."/>
            <person name="Jeong J.-T."/>
            <person name="Choi B.-S."/>
            <person name="Jung M."/>
            <person name="Ginzburg D."/>
            <person name="Zhao K."/>
            <person name="Won S.Y."/>
            <person name="Oh T.-J."/>
            <person name="Yu Y."/>
            <person name="Kim N.-H."/>
            <person name="Lee O.R."/>
            <person name="Lee T.-H."/>
            <person name="Bashyal P."/>
            <person name="Kim T.-S."/>
            <person name="Lee W.-H."/>
            <person name="Kawkins C."/>
            <person name="Kim C.-K."/>
            <person name="Kim J.S."/>
            <person name="Ahn B.O."/>
            <person name="Rhee S.Y."/>
            <person name="Sohng J.K."/>
        </authorList>
    </citation>
    <scope>NUCLEOTIDE SEQUENCE</scope>
    <source>
        <tissue evidence="3">Leaf</tissue>
    </source>
</reference>
<evidence type="ECO:0000313" key="3">
    <source>
        <dbReference type="EMBL" id="KAF7804195.1"/>
    </source>
</evidence>
<accession>A0A834SKX7</accession>
<dbReference type="AlphaFoldDB" id="A0A834SKX7"/>
<dbReference type="Proteomes" id="UP000634136">
    <property type="component" value="Unassembled WGS sequence"/>
</dbReference>
<dbReference type="PANTHER" id="PTHR23024:SF406">
    <property type="entry name" value="CARBOXYLESTERASE 15-RELATED"/>
    <property type="match status" value="1"/>
</dbReference>
<dbReference type="PANTHER" id="PTHR23024">
    <property type="entry name" value="ARYLACETAMIDE DEACETYLASE"/>
    <property type="match status" value="1"/>
</dbReference>
<dbReference type="InterPro" id="IPR050466">
    <property type="entry name" value="Carboxylest/Gibb_receptor"/>
</dbReference>
<evidence type="ECO:0000259" key="2">
    <source>
        <dbReference type="Pfam" id="PF07859"/>
    </source>
</evidence>
<sequence length="330" mass="36985">MGSLPHIVEDCLGFLQLYSDGSIFRSSDDVLDFKVSPIQDNSVLFKDCLFHKRFNLYLRLFKPNSSTTTTKLPLIIFIRGGGFCFGSRAWPHIHNCCVRLASVLQAVVVAPDYRLAPEHRLPAAMDDAVEAVRWVQRQALISKDDVVVDGGDAWLTGVVDFDQVFVVGDSSGGNIAHHLAVRLGVGSREMDPVRVRGYVLLAPFFGGEDRTGSEEGAREEMLSLDLLDRFWRLSIPVGENRDHPLANPFGHGSPKLEQVKLDPILVIVGGNELLKDRAQEYAKRLKEKGKKIEYVEFEGREHGFFTQDPYSQVADQVMQILKRFIIENSS</sequence>
<protein>
    <submittedName>
        <fullName evidence="3">Putative carboxylesterase 15</fullName>
    </submittedName>
</protein>
<evidence type="ECO:0000313" key="4">
    <source>
        <dbReference type="Proteomes" id="UP000634136"/>
    </source>
</evidence>
<keyword evidence="4" id="KW-1185">Reference proteome</keyword>
<dbReference type="GO" id="GO:0016787">
    <property type="term" value="F:hydrolase activity"/>
    <property type="evidence" value="ECO:0007669"/>
    <property type="project" value="InterPro"/>
</dbReference>
<dbReference type="InterPro" id="IPR029058">
    <property type="entry name" value="AB_hydrolase_fold"/>
</dbReference>
<name>A0A834SKX7_9FABA</name>
<evidence type="ECO:0000256" key="1">
    <source>
        <dbReference type="ARBA" id="ARBA00010515"/>
    </source>
</evidence>
<dbReference type="SUPFAM" id="SSF53474">
    <property type="entry name" value="alpha/beta-Hydrolases"/>
    <property type="match status" value="1"/>
</dbReference>
<proteinExistence type="inferred from homology"/>
<dbReference type="Gene3D" id="3.40.50.1820">
    <property type="entry name" value="alpha/beta hydrolase"/>
    <property type="match status" value="1"/>
</dbReference>
<comment type="similarity">
    <text evidence="1">Belongs to the 'GDXG' lipolytic enzyme family.</text>
</comment>
<dbReference type="InterPro" id="IPR013094">
    <property type="entry name" value="AB_hydrolase_3"/>
</dbReference>
<dbReference type="OrthoDB" id="408631at2759"/>
<dbReference type="Pfam" id="PF07859">
    <property type="entry name" value="Abhydrolase_3"/>
    <property type="match status" value="1"/>
</dbReference>